<comment type="caution">
    <text evidence="1">The sequence shown here is derived from an EMBL/GenBank/DDBJ whole genome shotgun (WGS) entry which is preliminary data.</text>
</comment>
<evidence type="ECO:0000313" key="1">
    <source>
        <dbReference type="EMBL" id="MBB4884078.1"/>
    </source>
</evidence>
<gene>
    <name evidence="1" type="ORF">FHS38_000087</name>
</gene>
<dbReference type="Proteomes" id="UP000556436">
    <property type="component" value="Unassembled WGS sequence"/>
</dbReference>
<protein>
    <submittedName>
        <fullName evidence="1">Uncharacterized protein</fullName>
    </submittedName>
</protein>
<proteinExistence type="predicted"/>
<organism evidence="1 2">
    <name type="scientific">Streptomyces netropsis</name>
    <name type="common">Streptoverticillium netropsis</name>
    <dbReference type="NCBI Taxonomy" id="55404"/>
    <lineage>
        <taxon>Bacteria</taxon>
        <taxon>Bacillati</taxon>
        <taxon>Actinomycetota</taxon>
        <taxon>Actinomycetes</taxon>
        <taxon>Kitasatosporales</taxon>
        <taxon>Streptomycetaceae</taxon>
        <taxon>Streptomyces</taxon>
    </lineage>
</organism>
<dbReference type="AlphaFoldDB" id="A0A7W7L5P6"/>
<reference evidence="1 2" key="1">
    <citation type="submission" date="2020-08" db="EMBL/GenBank/DDBJ databases">
        <title>Genomic Encyclopedia of Type Strains, Phase III (KMG-III): the genomes of soil and plant-associated and newly described type strains.</title>
        <authorList>
            <person name="Whitman W."/>
        </authorList>
    </citation>
    <scope>NUCLEOTIDE SEQUENCE [LARGE SCALE GENOMIC DNA]</scope>
    <source>
        <strain evidence="1 2">CECT 3265</strain>
    </source>
</reference>
<dbReference type="RefSeq" id="WP_184729493.1">
    <property type="nucleotide sequence ID" value="NZ_BMRW01000001.1"/>
</dbReference>
<accession>A0A7W7L5P6</accession>
<dbReference type="EMBL" id="JACHJG010000001">
    <property type="protein sequence ID" value="MBB4884078.1"/>
    <property type="molecule type" value="Genomic_DNA"/>
</dbReference>
<evidence type="ECO:0000313" key="2">
    <source>
        <dbReference type="Proteomes" id="UP000556436"/>
    </source>
</evidence>
<keyword evidence="2" id="KW-1185">Reference proteome</keyword>
<sequence>MTYRVGVFVMDTRENRLVQVIGHIGDRVQVRTPGGGLEWEVPADVLRLATSEERAAARAAKTSPMNCAECAELDAARRRAVAGGDEEQAGDALVAVRSHRRRAHAL</sequence>
<name>A0A7W7L5P6_STRNE</name>